<gene>
    <name evidence="1" type="ORF">OS493_034943</name>
</gene>
<sequence>MWTETGMPTSQELFHVYNEADDGEWSIDEATHWKVGFKEGAILDEINLEENVNSCEKTPEDFIARYDLSYLTPCAHRIRCKRAHYSQTMHPKKKQDVSLSRYLSGLTFTDEDDFGLRLPEKDIPEGFHLIHKRSSKRTKYTINPGFAIIVSKESSWSSEITGEEFWNRPTFIYTAKSGMSYLVAESGSRKS</sequence>
<dbReference type="Proteomes" id="UP001163046">
    <property type="component" value="Unassembled WGS sequence"/>
</dbReference>
<protein>
    <submittedName>
        <fullName evidence="1">Uncharacterized protein</fullName>
    </submittedName>
</protein>
<evidence type="ECO:0000313" key="2">
    <source>
        <dbReference type="Proteomes" id="UP001163046"/>
    </source>
</evidence>
<name>A0A9W9YV41_9CNID</name>
<dbReference type="AlphaFoldDB" id="A0A9W9YV41"/>
<dbReference type="EMBL" id="MU826876">
    <property type="protein sequence ID" value="KAJ7369997.1"/>
    <property type="molecule type" value="Genomic_DNA"/>
</dbReference>
<reference evidence="1" key="1">
    <citation type="submission" date="2023-01" db="EMBL/GenBank/DDBJ databases">
        <title>Genome assembly of the deep-sea coral Lophelia pertusa.</title>
        <authorList>
            <person name="Herrera S."/>
            <person name="Cordes E."/>
        </authorList>
    </citation>
    <scope>NUCLEOTIDE SEQUENCE</scope>
    <source>
        <strain evidence="1">USNM1676648</strain>
        <tissue evidence="1">Polyp</tissue>
    </source>
</reference>
<proteinExistence type="predicted"/>
<evidence type="ECO:0000313" key="1">
    <source>
        <dbReference type="EMBL" id="KAJ7369997.1"/>
    </source>
</evidence>
<organism evidence="1 2">
    <name type="scientific">Desmophyllum pertusum</name>
    <dbReference type="NCBI Taxonomy" id="174260"/>
    <lineage>
        <taxon>Eukaryota</taxon>
        <taxon>Metazoa</taxon>
        <taxon>Cnidaria</taxon>
        <taxon>Anthozoa</taxon>
        <taxon>Hexacorallia</taxon>
        <taxon>Scleractinia</taxon>
        <taxon>Caryophylliina</taxon>
        <taxon>Caryophylliidae</taxon>
        <taxon>Desmophyllum</taxon>
    </lineage>
</organism>
<keyword evidence="2" id="KW-1185">Reference proteome</keyword>
<accession>A0A9W9YV41</accession>
<comment type="caution">
    <text evidence="1">The sequence shown here is derived from an EMBL/GenBank/DDBJ whole genome shotgun (WGS) entry which is preliminary data.</text>
</comment>
<dbReference type="OrthoDB" id="10597900at2759"/>